<feature type="compositionally biased region" description="Basic and acidic residues" evidence="1">
    <location>
        <begin position="22"/>
        <end position="37"/>
    </location>
</feature>
<evidence type="ECO:0000313" key="4">
    <source>
        <dbReference type="Proteomes" id="UP000030763"/>
    </source>
</evidence>
<name>U6M3D4_EIMMA</name>
<reference evidence="3" key="1">
    <citation type="submission" date="2013-10" db="EMBL/GenBank/DDBJ databases">
        <title>Genomic analysis of the causative agents of coccidiosis in chickens.</title>
        <authorList>
            <person name="Reid A.J."/>
            <person name="Blake D."/>
            <person name="Billington K."/>
            <person name="Browne H."/>
            <person name="Dunn M."/>
            <person name="Hung S."/>
            <person name="Kawahara F."/>
            <person name="Miranda-Saavedra D."/>
            <person name="Mourier T."/>
            <person name="Nagra H."/>
            <person name="Otto T.D."/>
            <person name="Rawlings N."/>
            <person name="Sanchez A."/>
            <person name="Sanders M."/>
            <person name="Subramaniam C."/>
            <person name="Tay Y."/>
            <person name="Dear P."/>
            <person name="Doerig C."/>
            <person name="Gruber A."/>
            <person name="Parkinson J."/>
            <person name="Shirley M."/>
            <person name="Wan K.L."/>
            <person name="Berriman M."/>
            <person name="Tomley F."/>
            <person name="Pain A."/>
        </authorList>
    </citation>
    <scope>NUCLEOTIDE SEQUENCE [LARGE SCALE GENOMIC DNA]</scope>
    <source>
        <strain evidence="3">Weybridge</strain>
    </source>
</reference>
<evidence type="ECO:0008006" key="5">
    <source>
        <dbReference type="Google" id="ProtNLM"/>
    </source>
</evidence>
<dbReference type="RefSeq" id="XP_013335162.1">
    <property type="nucleotide sequence ID" value="XM_013479708.1"/>
</dbReference>
<organism evidence="3 4">
    <name type="scientific">Eimeria maxima</name>
    <name type="common">Coccidian parasite</name>
    <dbReference type="NCBI Taxonomy" id="5804"/>
    <lineage>
        <taxon>Eukaryota</taxon>
        <taxon>Sar</taxon>
        <taxon>Alveolata</taxon>
        <taxon>Apicomplexa</taxon>
        <taxon>Conoidasida</taxon>
        <taxon>Coccidia</taxon>
        <taxon>Eucoccidiorida</taxon>
        <taxon>Eimeriorina</taxon>
        <taxon>Eimeriidae</taxon>
        <taxon>Eimeria</taxon>
    </lineage>
</organism>
<sequence length="733" mass="79885">MELIAGALHRREEVTETAQSNERCKKREPANENERGGLRPLPLLFPTASWSSYHPSDLDSSSYDEGSSKTFNSTIYSHSDNSCYDELSESEPTGASSRISTILSLVRGGDHQDVVHAPDGRSPQRAKRRRFAKSFRPWKPWRFSASRRSRTPERAHALLCLALSDPALSTAALLASEQTQKGPNAACDKEEREKESDLLSLSTLLVLACIILFVAFVVGFGVGCALVRTRPVRGKAVLAVLPLWTRTPNNRWEKENRSGLLEVDSDPSTPLKERFVTTGSTLRKHSPAANIPLLTLMVDDTAKSESEPLAVLKGAFKLLLPLYNASLFGGTESGVSVLEYIPAPRAGRKPEELCFTSRSSVAEDDFLSTSDPTDNPDPSSEPQIHRDAAAGTHVDNGIEEVKVAASQDAPGPDLSPMEGAAPASQLASRTIGPMFELLPLSKDTTYNSMLESGYPSAVDQTQHDVAPQWTEDTATLLIEGSSLPLHGEAIVKDDNLLDMQMDRVTQKTREDSEASAEALFSPHADVFPVLASDLRDLKANASSAVSAGTEEEGKLTAQSPHGFRDSTPATDGSTTGATKVGLDSEYARGLIDESIGGIAREHRYGEIEHVGEAAGTRETTPSKRLQHAPSMSQSPPYVLAVSFHPMADAQGSGFRAKELWVQIHHNVTSPRMFDELLQDCRLGRVYVQLSVSLAYYTLFFWNDVEHHTFLPLAIACETKFKLYNSLQSNGTTL</sequence>
<feature type="compositionally biased region" description="Polar residues" evidence="1">
    <location>
        <begin position="567"/>
        <end position="577"/>
    </location>
</feature>
<gene>
    <name evidence="3" type="ORF">EMWEY_00051480</name>
</gene>
<feature type="transmembrane region" description="Helical" evidence="2">
    <location>
        <begin position="204"/>
        <end position="227"/>
    </location>
</feature>
<feature type="region of interest" description="Disordered" evidence="1">
    <location>
        <begin position="1"/>
        <end position="40"/>
    </location>
</feature>
<evidence type="ECO:0000313" key="3">
    <source>
        <dbReference type="EMBL" id="CDJ58516.1"/>
    </source>
</evidence>
<keyword evidence="4" id="KW-1185">Reference proteome</keyword>
<keyword evidence="2" id="KW-1133">Transmembrane helix</keyword>
<reference evidence="3" key="2">
    <citation type="submission" date="2013-10" db="EMBL/GenBank/DDBJ databases">
        <authorList>
            <person name="Aslett M."/>
        </authorList>
    </citation>
    <scope>NUCLEOTIDE SEQUENCE [LARGE SCALE GENOMIC DNA]</scope>
    <source>
        <strain evidence="3">Weybridge</strain>
    </source>
</reference>
<accession>U6M3D4</accession>
<dbReference type="EMBL" id="HG719698">
    <property type="protein sequence ID" value="CDJ58516.1"/>
    <property type="molecule type" value="Genomic_DNA"/>
</dbReference>
<dbReference type="GeneID" id="25339134"/>
<evidence type="ECO:0000256" key="2">
    <source>
        <dbReference type="SAM" id="Phobius"/>
    </source>
</evidence>
<evidence type="ECO:0000256" key="1">
    <source>
        <dbReference type="SAM" id="MobiDB-lite"/>
    </source>
</evidence>
<proteinExistence type="predicted"/>
<dbReference type="OMA" id="ASWSSYH"/>
<dbReference type="VEuPathDB" id="ToxoDB:EMWEY_00051480"/>
<dbReference type="Proteomes" id="UP000030763">
    <property type="component" value="Unassembled WGS sequence"/>
</dbReference>
<feature type="region of interest" description="Disordered" evidence="1">
    <location>
        <begin position="360"/>
        <end position="384"/>
    </location>
</feature>
<dbReference type="OrthoDB" id="371045at2759"/>
<feature type="compositionally biased region" description="Polar residues" evidence="1">
    <location>
        <begin position="367"/>
        <end position="382"/>
    </location>
</feature>
<protein>
    <recommendedName>
        <fullName evidence="5">Transmembrane protein</fullName>
    </recommendedName>
</protein>
<keyword evidence="2" id="KW-0812">Transmembrane</keyword>
<keyword evidence="2" id="KW-0472">Membrane</keyword>
<feature type="region of interest" description="Disordered" evidence="1">
    <location>
        <begin position="543"/>
        <end position="580"/>
    </location>
</feature>
<dbReference type="AlphaFoldDB" id="U6M3D4"/>
<feature type="region of interest" description="Disordered" evidence="1">
    <location>
        <begin position="406"/>
        <end position="425"/>
    </location>
</feature>